<name>A0A501WLP9_9GAMM</name>
<dbReference type="Proteomes" id="UP000315901">
    <property type="component" value="Unassembled WGS sequence"/>
</dbReference>
<dbReference type="SUPFAM" id="SSF51569">
    <property type="entry name" value="Aldolase"/>
    <property type="match status" value="1"/>
</dbReference>
<proteinExistence type="predicted"/>
<evidence type="ECO:0000313" key="2">
    <source>
        <dbReference type="Proteomes" id="UP000315901"/>
    </source>
</evidence>
<dbReference type="RefSeq" id="WP_140591390.1">
    <property type="nucleotide sequence ID" value="NZ_VFRR01000056.1"/>
</dbReference>
<organism evidence="1 2">
    <name type="scientific">Maribrevibacterium harenarium</name>
    <dbReference type="NCBI Taxonomy" id="2589817"/>
    <lineage>
        <taxon>Bacteria</taxon>
        <taxon>Pseudomonadati</taxon>
        <taxon>Pseudomonadota</taxon>
        <taxon>Gammaproteobacteria</taxon>
        <taxon>Oceanospirillales</taxon>
        <taxon>Oceanospirillaceae</taxon>
        <taxon>Maribrevibacterium</taxon>
    </lineage>
</organism>
<gene>
    <name evidence="1" type="ORF">FJM67_15870</name>
</gene>
<reference evidence="1 2" key="1">
    <citation type="submission" date="2019-06" db="EMBL/GenBank/DDBJ databases">
        <title>A novel bacterium of genus Marinomonas, isolated from coastal sand.</title>
        <authorList>
            <person name="Huang H."/>
            <person name="Mo K."/>
            <person name="Hu Y."/>
        </authorList>
    </citation>
    <scope>NUCLEOTIDE SEQUENCE [LARGE SCALE GENOMIC DNA]</scope>
    <source>
        <strain evidence="1 2">HB171799</strain>
    </source>
</reference>
<keyword evidence="2" id="KW-1185">Reference proteome</keyword>
<dbReference type="InterPro" id="IPR013785">
    <property type="entry name" value="Aldolase_TIM"/>
</dbReference>
<evidence type="ECO:0000313" key="1">
    <source>
        <dbReference type="EMBL" id="TPE46596.1"/>
    </source>
</evidence>
<protein>
    <submittedName>
        <fullName evidence="1">Uncharacterized protein</fullName>
    </submittedName>
</protein>
<accession>A0A501WLP9</accession>
<dbReference type="OrthoDB" id="9973261at2"/>
<dbReference type="EMBL" id="VFRR01000056">
    <property type="protein sequence ID" value="TPE46596.1"/>
    <property type="molecule type" value="Genomic_DNA"/>
</dbReference>
<comment type="caution">
    <text evidence="1">The sequence shown here is derived from an EMBL/GenBank/DDBJ whole genome shotgun (WGS) entry which is preliminary data.</text>
</comment>
<dbReference type="AlphaFoldDB" id="A0A501WLP9"/>
<sequence>MSESRFCFLINQDAMATEKLAEGIRGFVADQVKLENIIAERLWFNNDLQR</sequence>
<dbReference type="Gene3D" id="3.20.20.70">
    <property type="entry name" value="Aldolase class I"/>
    <property type="match status" value="1"/>
</dbReference>